<proteinExistence type="predicted"/>
<organism evidence="2 3">
    <name type="scientific">Rattus norvegicus</name>
    <name type="common">Rat</name>
    <dbReference type="NCBI Taxonomy" id="10116"/>
    <lineage>
        <taxon>Eukaryota</taxon>
        <taxon>Metazoa</taxon>
        <taxon>Chordata</taxon>
        <taxon>Craniata</taxon>
        <taxon>Vertebrata</taxon>
        <taxon>Euteleostomi</taxon>
        <taxon>Mammalia</taxon>
        <taxon>Eutheria</taxon>
        <taxon>Euarchontoglires</taxon>
        <taxon>Glires</taxon>
        <taxon>Rodentia</taxon>
        <taxon>Myomorpha</taxon>
        <taxon>Muroidea</taxon>
        <taxon>Muridae</taxon>
        <taxon>Murinae</taxon>
        <taxon>Rattus</taxon>
    </lineage>
</organism>
<dbReference type="AlphaFoldDB" id="A6IKN9"/>
<dbReference type="PROSITE" id="PS50127">
    <property type="entry name" value="UBC_2"/>
    <property type="match status" value="1"/>
</dbReference>
<dbReference type="Gene3D" id="3.10.110.10">
    <property type="entry name" value="Ubiquitin Conjugating Enzyme"/>
    <property type="match status" value="1"/>
</dbReference>
<reference evidence="3" key="1">
    <citation type="submission" date="2005-09" db="EMBL/GenBank/DDBJ databases">
        <authorList>
            <person name="Mural R.J."/>
            <person name="Li P.W."/>
            <person name="Adams M.D."/>
            <person name="Amanatides P.G."/>
            <person name="Baden-Tillson H."/>
            <person name="Barnstead M."/>
            <person name="Chin S.H."/>
            <person name="Dew I."/>
            <person name="Evans C.A."/>
            <person name="Ferriera S."/>
            <person name="Flanigan M."/>
            <person name="Fosler C."/>
            <person name="Glodek A."/>
            <person name="Gu Z."/>
            <person name="Holt R.A."/>
            <person name="Jennings D."/>
            <person name="Kraft C.L."/>
            <person name="Lu F."/>
            <person name="Nguyen T."/>
            <person name="Nusskern D.R."/>
            <person name="Pfannkoch C.M."/>
            <person name="Sitter C."/>
            <person name="Sutton G.G."/>
            <person name="Venter J.C."/>
            <person name="Wang Z."/>
            <person name="Woodage T."/>
            <person name="Zheng X.H."/>
            <person name="Zhong F."/>
        </authorList>
    </citation>
    <scope>NUCLEOTIDE SEQUENCE [LARGE SCALE GENOMIC DNA]</scope>
    <source>
        <strain>BN</strain>
        <strain evidence="3">Sprague-Dawley</strain>
    </source>
</reference>
<evidence type="ECO:0000313" key="2">
    <source>
        <dbReference type="EMBL" id="EDM00302.1"/>
    </source>
</evidence>
<dbReference type="Proteomes" id="UP000234681">
    <property type="component" value="Chromosome 14"/>
</dbReference>
<gene>
    <name evidence="2" type="ORF">rCG_35722</name>
</gene>
<evidence type="ECO:0000259" key="1">
    <source>
        <dbReference type="PROSITE" id="PS50127"/>
    </source>
</evidence>
<sequence>MVVKRIQKELTDLQRDPPAQCSARPVGDDLFYWQATIMALMTVLTKEVGFFPDYPLPCRLSFHAPKGCFLYQNLPS</sequence>
<dbReference type="EMBL" id="CH473963">
    <property type="protein sequence ID" value="EDM00302.1"/>
    <property type="molecule type" value="Genomic_DNA"/>
</dbReference>
<dbReference type="InterPro" id="IPR016135">
    <property type="entry name" value="UBQ-conjugating_enzyme/RWD"/>
</dbReference>
<dbReference type="SUPFAM" id="SSF54495">
    <property type="entry name" value="UBC-like"/>
    <property type="match status" value="1"/>
</dbReference>
<feature type="domain" description="UBC core" evidence="1">
    <location>
        <begin position="1"/>
        <end position="76"/>
    </location>
</feature>
<accession>A6IKN9</accession>
<evidence type="ECO:0000313" key="3">
    <source>
        <dbReference type="Proteomes" id="UP000234681"/>
    </source>
</evidence>
<protein>
    <submittedName>
        <fullName evidence="2">RCG35722, isoform CRA_a</fullName>
    </submittedName>
</protein>
<name>A6IKN9_RAT</name>
<dbReference type="InterPro" id="IPR000608">
    <property type="entry name" value="UBC"/>
</dbReference>